<dbReference type="InterPro" id="IPR001995">
    <property type="entry name" value="Peptidase_A2_cat"/>
</dbReference>
<keyword evidence="4" id="KW-1185">Reference proteome</keyword>
<dbReference type="InterPro" id="IPR021109">
    <property type="entry name" value="Peptidase_aspartic_dom_sf"/>
</dbReference>
<gene>
    <name evidence="3" type="ORF">HC175_22855</name>
</gene>
<dbReference type="RefSeq" id="WP_209310228.1">
    <property type="nucleotide sequence ID" value="NZ_JAAVJR010001508.1"/>
</dbReference>
<name>A0ABX1D931_9FLAO</name>
<evidence type="ECO:0000256" key="1">
    <source>
        <dbReference type="ARBA" id="ARBA00022801"/>
    </source>
</evidence>
<feature type="domain" description="Peptidase A2" evidence="2">
    <location>
        <begin position="23"/>
        <end position="60"/>
    </location>
</feature>
<evidence type="ECO:0000259" key="2">
    <source>
        <dbReference type="PROSITE" id="PS50175"/>
    </source>
</evidence>
<dbReference type="EMBL" id="JAAVJR010001508">
    <property type="protein sequence ID" value="NJW55757.1"/>
    <property type="molecule type" value="Genomic_DNA"/>
</dbReference>
<dbReference type="Gene3D" id="2.40.70.10">
    <property type="entry name" value="Acid Proteases"/>
    <property type="match status" value="1"/>
</dbReference>
<feature type="non-terminal residue" evidence="3">
    <location>
        <position position="99"/>
    </location>
</feature>
<organism evidence="3 4">
    <name type="scientific">Salinimicrobium oceani</name>
    <dbReference type="NCBI Taxonomy" id="2722702"/>
    <lineage>
        <taxon>Bacteria</taxon>
        <taxon>Pseudomonadati</taxon>
        <taxon>Bacteroidota</taxon>
        <taxon>Flavobacteriia</taxon>
        <taxon>Flavobacteriales</taxon>
        <taxon>Flavobacteriaceae</taxon>
        <taxon>Salinimicrobium</taxon>
    </lineage>
</organism>
<evidence type="ECO:0000313" key="4">
    <source>
        <dbReference type="Proteomes" id="UP000703674"/>
    </source>
</evidence>
<keyword evidence="1" id="KW-0378">Hydrolase</keyword>
<sequence>TKIKFDLVNNLIIVPVELNDLQLSFLVDKGVKTTVLLNLDEEDTTELNPSEKIQLRGLGGEDLIQAFRSRDNQLKIGKIRNEALTVFVIYDDNINFSPR</sequence>
<protein>
    <recommendedName>
        <fullName evidence="2">Peptidase A2 domain-containing protein</fullName>
    </recommendedName>
</protein>
<dbReference type="Pfam" id="PF13650">
    <property type="entry name" value="Asp_protease_2"/>
    <property type="match status" value="1"/>
</dbReference>
<dbReference type="Proteomes" id="UP000703674">
    <property type="component" value="Unassembled WGS sequence"/>
</dbReference>
<reference evidence="3 4" key="1">
    <citation type="submission" date="2020-03" db="EMBL/GenBank/DDBJ databases">
        <title>Salinimicrobium sp. nov, isolated from SCS.</title>
        <authorList>
            <person name="Cao W.R."/>
        </authorList>
    </citation>
    <scope>NUCLEOTIDE SEQUENCE [LARGE SCALE GENOMIC DNA]</scope>
    <source>
        <strain evidence="4">J15B91</strain>
    </source>
</reference>
<accession>A0ABX1D931</accession>
<dbReference type="PROSITE" id="PS50175">
    <property type="entry name" value="ASP_PROT_RETROV"/>
    <property type="match status" value="1"/>
</dbReference>
<proteinExistence type="predicted"/>
<comment type="caution">
    <text evidence="3">The sequence shown here is derived from an EMBL/GenBank/DDBJ whole genome shotgun (WGS) entry which is preliminary data.</text>
</comment>
<feature type="non-terminal residue" evidence="3">
    <location>
        <position position="1"/>
    </location>
</feature>
<evidence type="ECO:0000313" key="3">
    <source>
        <dbReference type="EMBL" id="NJW55757.1"/>
    </source>
</evidence>